<feature type="region of interest" description="Disordered" evidence="1">
    <location>
        <begin position="1"/>
        <end position="428"/>
    </location>
</feature>
<feature type="compositionally biased region" description="Basic and acidic residues" evidence="1">
    <location>
        <begin position="197"/>
        <end position="215"/>
    </location>
</feature>
<feature type="compositionally biased region" description="Polar residues" evidence="1">
    <location>
        <begin position="129"/>
        <end position="141"/>
    </location>
</feature>
<feature type="compositionally biased region" description="Basic and acidic residues" evidence="1">
    <location>
        <begin position="63"/>
        <end position="80"/>
    </location>
</feature>
<reference evidence="2 3" key="2">
    <citation type="journal article" date="2012" name="Eukaryot. Cell">
        <title>Genome update of Botrytis cinerea strains B05.10 and T4.</title>
        <authorList>
            <person name="Staats M."/>
            <person name="van Kan J.A."/>
        </authorList>
    </citation>
    <scope>NUCLEOTIDE SEQUENCE [LARGE SCALE GENOMIC DNA]</scope>
    <source>
        <strain evidence="2 3">B05.10</strain>
    </source>
</reference>
<reference evidence="2 3" key="3">
    <citation type="journal article" date="2017" name="Mol. Plant Pathol.">
        <title>A gapless genome sequence of the fungus Botrytis cinerea.</title>
        <authorList>
            <person name="Van Kan J.A."/>
            <person name="Stassen J.H."/>
            <person name="Mosbach A."/>
            <person name="Van Der Lee T.A."/>
            <person name="Faino L."/>
            <person name="Farmer A.D."/>
            <person name="Papasotiriou D.G."/>
            <person name="Zhou S."/>
            <person name="Seidl M.F."/>
            <person name="Cottam E."/>
            <person name="Edel D."/>
            <person name="Hahn M."/>
            <person name="Schwartz D.C."/>
            <person name="Dietrich R.A."/>
            <person name="Widdison S."/>
            <person name="Scalliet G."/>
        </authorList>
    </citation>
    <scope>NUCLEOTIDE SEQUENCE [LARGE SCALE GENOMIC DNA]</scope>
    <source>
        <strain evidence="2 3">B05.10</strain>
    </source>
</reference>
<dbReference type="Proteomes" id="UP000001798">
    <property type="component" value="Chromosome 8"/>
</dbReference>
<sequence length="428" mass="49125">MGESRRTSRTPRTPRAPEGSRLPRAPSPPIPRAPSPSRSSQYDQNTITVTEYPSDSEGQGDVRSYDSKNKKASKSRDSKSRPSSSKHSSSRDSKKAPSTAYETESNSTIRPEREKKKYYDNGPSLPTVDEQTTGRQSTIPIRTSRPSDEPTRTSTKPKTKKSRSHTPTQHTSTSRPTEPLDTDLVLPEDSISCIGGRKTEAQIDREIRKIKEAQSKMRRHHRTPSSASRNESDHNSASYPKVRPHRSSRDSRIYDEPDQSYAGKEFSEFDTDDRGNMWEQDMADGARPPREYSYESDSYESRDKRERRRRKGRAREAIDAEKDRILNRPRAMPRAMPPTMPPTMYPNMHPNMHPTMPPTMHPNMHATQYQTRPPGEHLDFNPRVRTGYGVYQSSSVRQGVRVESHQSHQSHHSSRHRSRHRYDDDDYD</sequence>
<keyword evidence="3" id="KW-1185">Reference proteome</keyword>
<evidence type="ECO:0000313" key="3">
    <source>
        <dbReference type="Proteomes" id="UP000001798"/>
    </source>
</evidence>
<proteinExistence type="predicted"/>
<feature type="compositionally biased region" description="Basic residues" evidence="1">
    <location>
        <begin position="408"/>
        <end position="420"/>
    </location>
</feature>
<feature type="compositionally biased region" description="Basic and acidic residues" evidence="1">
    <location>
        <begin position="314"/>
        <end position="326"/>
    </location>
</feature>
<organism evidence="2 3">
    <name type="scientific">Botryotinia fuckeliana (strain B05.10)</name>
    <name type="common">Noble rot fungus</name>
    <name type="synonym">Botrytis cinerea</name>
    <dbReference type="NCBI Taxonomy" id="332648"/>
    <lineage>
        <taxon>Eukaryota</taxon>
        <taxon>Fungi</taxon>
        <taxon>Dikarya</taxon>
        <taxon>Ascomycota</taxon>
        <taxon>Pezizomycotina</taxon>
        <taxon>Leotiomycetes</taxon>
        <taxon>Helotiales</taxon>
        <taxon>Sclerotiniaceae</taxon>
        <taxon>Botrytis</taxon>
    </lineage>
</organism>
<feature type="compositionally biased region" description="Pro residues" evidence="1">
    <location>
        <begin position="25"/>
        <end position="34"/>
    </location>
</feature>
<feature type="compositionally biased region" description="Basic and acidic residues" evidence="1">
    <location>
        <begin position="287"/>
        <end position="304"/>
    </location>
</feature>
<feature type="compositionally biased region" description="Polar residues" evidence="1">
    <location>
        <begin position="41"/>
        <end position="57"/>
    </location>
</feature>
<feature type="compositionally biased region" description="Basic and acidic residues" evidence="1">
    <location>
        <begin position="110"/>
        <end position="119"/>
    </location>
</feature>
<dbReference type="RefSeq" id="XP_001549690.1">
    <property type="nucleotide sequence ID" value="XM_001549640.2"/>
</dbReference>
<gene>
    <name evidence="2" type="ORF">BCIN_08g06720</name>
</gene>
<dbReference type="VEuPathDB" id="FungiDB:Bcin08g06720"/>
<feature type="compositionally biased region" description="Polar residues" evidence="1">
    <location>
        <begin position="100"/>
        <end position="109"/>
    </location>
</feature>
<accession>A0A384JRC0</accession>
<name>A0A384JRC0_BOTFB</name>
<reference evidence="2 3" key="1">
    <citation type="journal article" date="2011" name="PLoS Genet.">
        <title>Genomic analysis of the necrotrophic fungal pathogens Sclerotinia sclerotiorum and Botrytis cinerea.</title>
        <authorList>
            <person name="Amselem J."/>
            <person name="Cuomo C.A."/>
            <person name="van Kan J.A."/>
            <person name="Viaud M."/>
            <person name="Benito E.P."/>
            <person name="Couloux A."/>
            <person name="Coutinho P.M."/>
            <person name="de Vries R.P."/>
            <person name="Dyer P.S."/>
            <person name="Fillinger S."/>
            <person name="Fournier E."/>
            <person name="Gout L."/>
            <person name="Hahn M."/>
            <person name="Kohn L."/>
            <person name="Lapalu N."/>
            <person name="Plummer K.M."/>
            <person name="Pradier J.M."/>
            <person name="Quevillon E."/>
            <person name="Sharon A."/>
            <person name="Simon A."/>
            <person name="ten Have A."/>
            <person name="Tudzynski B."/>
            <person name="Tudzynski P."/>
            <person name="Wincker P."/>
            <person name="Andrew M."/>
            <person name="Anthouard V."/>
            <person name="Beever R.E."/>
            <person name="Beffa R."/>
            <person name="Benoit I."/>
            <person name="Bouzid O."/>
            <person name="Brault B."/>
            <person name="Chen Z."/>
            <person name="Choquer M."/>
            <person name="Collemare J."/>
            <person name="Cotton P."/>
            <person name="Danchin E.G."/>
            <person name="Da Silva C."/>
            <person name="Gautier A."/>
            <person name="Giraud C."/>
            <person name="Giraud T."/>
            <person name="Gonzalez C."/>
            <person name="Grossetete S."/>
            <person name="Guldener U."/>
            <person name="Henrissat B."/>
            <person name="Howlett B.J."/>
            <person name="Kodira C."/>
            <person name="Kretschmer M."/>
            <person name="Lappartient A."/>
            <person name="Leroch M."/>
            <person name="Levis C."/>
            <person name="Mauceli E."/>
            <person name="Neuveglise C."/>
            <person name="Oeser B."/>
            <person name="Pearson M."/>
            <person name="Poulain J."/>
            <person name="Poussereau N."/>
            <person name="Quesneville H."/>
            <person name="Rascle C."/>
            <person name="Schumacher J."/>
            <person name="Segurens B."/>
            <person name="Sexton A."/>
            <person name="Silva E."/>
            <person name="Sirven C."/>
            <person name="Soanes D.M."/>
            <person name="Talbot N.J."/>
            <person name="Templeton M."/>
            <person name="Yandava C."/>
            <person name="Yarden O."/>
            <person name="Zeng Q."/>
            <person name="Rollins J.A."/>
            <person name="Lebrun M.H."/>
            <person name="Dickman M."/>
        </authorList>
    </citation>
    <scope>NUCLEOTIDE SEQUENCE [LARGE SCALE GENOMIC DNA]</scope>
    <source>
        <strain evidence="2 3">B05.10</strain>
    </source>
</reference>
<feature type="compositionally biased region" description="Pro residues" evidence="1">
    <location>
        <begin position="335"/>
        <end position="344"/>
    </location>
</feature>
<dbReference type="AlphaFoldDB" id="A0A384JRC0"/>
<evidence type="ECO:0000313" key="2">
    <source>
        <dbReference type="EMBL" id="ATZ53060.1"/>
    </source>
</evidence>
<protein>
    <submittedName>
        <fullName evidence="2">Uncharacterized protein</fullName>
    </submittedName>
</protein>
<feature type="compositionally biased region" description="Low complexity" evidence="1">
    <location>
        <begin position="345"/>
        <end position="354"/>
    </location>
</feature>
<dbReference type="GeneID" id="5430182"/>
<dbReference type="EMBL" id="CP009812">
    <property type="protein sequence ID" value="ATZ53060.1"/>
    <property type="molecule type" value="Genomic_DNA"/>
</dbReference>
<evidence type="ECO:0000256" key="1">
    <source>
        <dbReference type="SAM" id="MobiDB-lite"/>
    </source>
</evidence>
<dbReference type="KEGG" id="bfu:BCIN_08g06720"/>
<feature type="compositionally biased region" description="Basic residues" evidence="1">
    <location>
        <begin position="155"/>
        <end position="164"/>
    </location>
</feature>